<evidence type="ECO:0008006" key="8">
    <source>
        <dbReference type="Google" id="ProtNLM"/>
    </source>
</evidence>
<keyword evidence="7" id="KW-1185">Reference proteome</keyword>
<accession>A0A3Q1BHP4</accession>
<evidence type="ECO:0000313" key="6">
    <source>
        <dbReference type="Ensembl" id="ENSAOCP00000013695.2"/>
    </source>
</evidence>
<evidence type="ECO:0000256" key="1">
    <source>
        <dbReference type="ARBA" id="ARBA00005854"/>
    </source>
</evidence>
<dbReference type="Ensembl" id="ENSAOCT00000021803.2">
    <property type="protein sequence ID" value="ENSAOCP00000013695.2"/>
    <property type="gene ID" value="ENSAOCG00000018308.2"/>
</dbReference>
<keyword evidence="2 3" id="KW-0560">Oxidoreductase</keyword>
<organism evidence="6 7">
    <name type="scientific">Amphiprion ocellaris</name>
    <name type="common">Clown anemonefish</name>
    <dbReference type="NCBI Taxonomy" id="80972"/>
    <lineage>
        <taxon>Eukaryota</taxon>
        <taxon>Metazoa</taxon>
        <taxon>Chordata</taxon>
        <taxon>Craniata</taxon>
        <taxon>Vertebrata</taxon>
        <taxon>Euteleostomi</taxon>
        <taxon>Actinopterygii</taxon>
        <taxon>Neopterygii</taxon>
        <taxon>Teleostei</taxon>
        <taxon>Neoteleostei</taxon>
        <taxon>Acanthomorphata</taxon>
        <taxon>Ovalentaria</taxon>
        <taxon>Pomacentridae</taxon>
        <taxon>Amphiprion</taxon>
    </lineage>
</organism>
<dbReference type="InterPro" id="IPR006140">
    <property type="entry name" value="D-isomer_DH_NAD-bd"/>
</dbReference>
<dbReference type="RefSeq" id="XP_023153018.2">
    <property type="nucleotide sequence ID" value="XM_023297250.3"/>
</dbReference>
<dbReference type="KEGG" id="aoce:111587336"/>
<reference evidence="6" key="2">
    <citation type="submission" date="2025-08" db="UniProtKB">
        <authorList>
            <consortium name="Ensembl"/>
        </authorList>
    </citation>
    <scope>IDENTIFICATION</scope>
</reference>
<dbReference type="GO" id="GO:0030267">
    <property type="term" value="F:glyoxylate reductase (NADPH) activity"/>
    <property type="evidence" value="ECO:0007669"/>
    <property type="project" value="TreeGrafter"/>
</dbReference>
<feature type="domain" description="D-isomer specific 2-hydroxyacid dehydrogenase catalytic" evidence="4">
    <location>
        <begin position="56"/>
        <end position="359"/>
    </location>
</feature>
<evidence type="ECO:0000256" key="2">
    <source>
        <dbReference type="ARBA" id="ARBA00023002"/>
    </source>
</evidence>
<dbReference type="InterPro" id="IPR036291">
    <property type="entry name" value="NAD(P)-bd_dom_sf"/>
</dbReference>
<dbReference type="GO" id="GO:0005829">
    <property type="term" value="C:cytosol"/>
    <property type="evidence" value="ECO:0007669"/>
    <property type="project" value="TreeGrafter"/>
</dbReference>
<dbReference type="SUPFAM" id="SSF52283">
    <property type="entry name" value="Formate/glycerate dehydrogenase catalytic domain-like"/>
    <property type="match status" value="1"/>
</dbReference>
<dbReference type="GeneID" id="111587336"/>
<dbReference type="PANTHER" id="PTHR10996">
    <property type="entry name" value="2-HYDROXYACID DEHYDROGENASE-RELATED"/>
    <property type="match status" value="1"/>
</dbReference>
<dbReference type="Pfam" id="PF02826">
    <property type="entry name" value="2-Hacid_dh_C"/>
    <property type="match status" value="1"/>
</dbReference>
<dbReference type="GO" id="GO:0016618">
    <property type="term" value="F:hydroxypyruvate reductase [NAD(P)H] activity"/>
    <property type="evidence" value="ECO:0007669"/>
    <property type="project" value="TreeGrafter"/>
</dbReference>
<dbReference type="FunFam" id="3.40.50.720:FF:000462">
    <property type="entry name" value="Glyoxylate reductase (NADP+)"/>
    <property type="match status" value="1"/>
</dbReference>
<dbReference type="GeneTree" id="ENSGT00940000162740"/>
<reference evidence="6 7" key="1">
    <citation type="submission" date="2022-01" db="EMBL/GenBank/DDBJ databases">
        <title>A chromosome-scale genome assembly of the false clownfish, Amphiprion ocellaris.</title>
        <authorList>
            <person name="Ryu T."/>
        </authorList>
    </citation>
    <scope>NUCLEOTIDE SEQUENCE [LARGE SCALE GENOMIC DNA]</scope>
</reference>
<name>A0A3Q1BHP4_AMPOC</name>
<dbReference type="AlphaFoldDB" id="A0A3Q1BHP4"/>
<evidence type="ECO:0000259" key="5">
    <source>
        <dbReference type="Pfam" id="PF02826"/>
    </source>
</evidence>
<protein>
    <recommendedName>
        <fullName evidence="8">D-isomer specific 2-hydroxyacid dehydrogenase NAD-binding domain-containing protein</fullName>
    </recommendedName>
</protein>
<sequence length="361" mass="39565">MVICQSRRISVLSEILLRRRRLRSFLLNSFSQRAMEQDKPWALISEVGGDCGLLEDHLDIVKRHFQVVCYQDFLQNPELHGPQVQALLMWRYYPEAQPALLRMLPSLKVVSSGGTGVDHLDVSFINGLGVKVSNTPGVVSRATADLAMGLLLASARRILEGHLVARDPETRRIPLNLVGTDVSGATLGIVGMGDTGFNIAQRGHGFEMDVLYHNRNRRSLEDEQAVGATFCQNLDELLRRSDFVVLAVRLTSETTGLIGSRELELMKPTATLVNISRGQVVDQDALVQALRSGTIRAAALDVTHPEPLPRDHPLFSLPNVLITPHVGANTPSTGGRMVEMMVESAVAAIRGLPVPNEVKPN</sequence>
<evidence type="ECO:0000259" key="4">
    <source>
        <dbReference type="Pfam" id="PF00389"/>
    </source>
</evidence>
<dbReference type="InterPro" id="IPR006139">
    <property type="entry name" value="D-isomer_2_OHA_DH_cat_dom"/>
</dbReference>
<dbReference type="GO" id="GO:0051287">
    <property type="term" value="F:NAD binding"/>
    <property type="evidence" value="ECO:0007669"/>
    <property type="project" value="InterPro"/>
</dbReference>
<reference evidence="6" key="3">
    <citation type="submission" date="2025-09" db="UniProtKB">
        <authorList>
            <consortium name="Ensembl"/>
        </authorList>
    </citation>
    <scope>IDENTIFICATION</scope>
</reference>
<comment type="similarity">
    <text evidence="1 3">Belongs to the D-isomer specific 2-hydroxyacid dehydrogenase family.</text>
</comment>
<dbReference type="CDD" id="cd05301">
    <property type="entry name" value="GDH"/>
    <property type="match status" value="1"/>
</dbReference>
<dbReference type="InterPro" id="IPR050223">
    <property type="entry name" value="D-isomer_2-hydroxyacid_DH"/>
</dbReference>
<evidence type="ECO:0000256" key="3">
    <source>
        <dbReference type="RuleBase" id="RU003719"/>
    </source>
</evidence>
<feature type="domain" description="D-isomer specific 2-hydroxyacid dehydrogenase NAD-binding" evidence="5">
    <location>
        <begin position="148"/>
        <end position="327"/>
    </location>
</feature>
<dbReference type="PANTHER" id="PTHR10996:SF257">
    <property type="entry name" value="GLYOXYLATE REDUCTASE 1"/>
    <property type="match status" value="1"/>
</dbReference>
<dbReference type="Proteomes" id="UP001501940">
    <property type="component" value="Chromosome 11"/>
</dbReference>
<dbReference type="Pfam" id="PF00389">
    <property type="entry name" value="2-Hacid_dh"/>
    <property type="match status" value="1"/>
</dbReference>
<dbReference type="SUPFAM" id="SSF51735">
    <property type="entry name" value="NAD(P)-binding Rossmann-fold domains"/>
    <property type="match status" value="1"/>
</dbReference>
<proteinExistence type="inferred from homology"/>
<dbReference type="Gene3D" id="3.40.50.720">
    <property type="entry name" value="NAD(P)-binding Rossmann-like Domain"/>
    <property type="match status" value="2"/>
</dbReference>
<evidence type="ECO:0000313" key="7">
    <source>
        <dbReference type="Proteomes" id="UP001501940"/>
    </source>
</evidence>